<evidence type="ECO:0000313" key="3">
    <source>
        <dbReference type="EMBL" id="XAF69809.1"/>
    </source>
</evidence>
<keyword evidence="1" id="KW-0812">Transmembrane</keyword>
<dbReference type="Pfam" id="PF03009">
    <property type="entry name" value="GDPD"/>
    <property type="match status" value="1"/>
</dbReference>
<name>A0ABZ3EBX6_9STAP</name>
<sequence length="306" mass="34883">MATINKFFKHTFLGITGIVSSLLFISKYKNKPKRLQIPPFFSKPAPYFFAHIGGNHHVPGNTKLAFHHANKHKVDGFDIILRITKDHHFIVFNDIDLDASTNGSGKVSEHTLAELQTLDAGYHYVDINGNKPFVGHPDAKLQTLEELLQAFPDKRFIIHIKDNENDPEGLPVPELLLDIIKKYQAEYRVLVTSEHVKQLERFKVISEGHIALGASQGEILEAFVKYRFGASNLFEARSHAFQMPIEIQGIKITSPKFIYWLIERNIVPGFIHINNLDLIDDLIVLGVHTIITDRPDLVDRYKQSNY</sequence>
<evidence type="ECO:0000313" key="4">
    <source>
        <dbReference type="Proteomes" id="UP001436297"/>
    </source>
</evidence>
<feature type="domain" description="GP-PDE" evidence="2">
    <location>
        <begin position="46"/>
        <end position="302"/>
    </location>
</feature>
<feature type="transmembrane region" description="Helical" evidence="1">
    <location>
        <begin position="6"/>
        <end position="25"/>
    </location>
</feature>
<keyword evidence="4" id="KW-1185">Reference proteome</keyword>
<dbReference type="EMBL" id="CP128355">
    <property type="protein sequence ID" value="XAF69809.1"/>
    <property type="molecule type" value="Genomic_DNA"/>
</dbReference>
<dbReference type="InterPro" id="IPR030395">
    <property type="entry name" value="GP_PDE_dom"/>
</dbReference>
<keyword evidence="1" id="KW-1133">Transmembrane helix</keyword>
<gene>
    <name evidence="3" type="ORF">QQM35_06945</name>
</gene>
<dbReference type="PANTHER" id="PTHR46211:SF1">
    <property type="entry name" value="GLYCEROPHOSPHODIESTER PHOSPHODIESTERASE, CYTOPLASMIC"/>
    <property type="match status" value="1"/>
</dbReference>
<accession>A0ABZ3EBX6</accession>
<reference evidence="3 4" key="1">
    <citation type="journal article" date="2024" name="Pathogens">
        <title>Staphylococcus hsinchuensis sp. nov., Isolated from Soymilk.</title>
        <authorList>
            <person name="Wang Y.T."/>
            <person name="Lin Y.C."/>
            <person name="Hsieh Y.H."/>
            <person name="Lin Y.T."/>
            <person name="Hamada M."/>
            <person name="Chen C.C."/>
            <person name="Liou J.S."/>
            <person name="Lee A.Y."/>
            <person name="Zhang W.L."/>
            <person name="Chen Y.T."/>
            <person name="Huang C.H."/>
        </authorList>
    </citation>
    <scope>NUCLEOTIDE SEQUENCE [LARGE SCALE GENOMIC DNA]</scope>
    <source>
        <strain evidence="3 4">H164</strain>
    </source>
</reference>
<dbReference type="Gene3D" id="3.20.20.190">
    <property type="entry name" value="Phosphatidylinositol (PI) phosphodiesterase"/>
    <property type="match status" value="1"/>
</dbReference>
<proteinExistence type="predicted"/>
<keyword evidence="1" id="KW-0472">Membrane</keyword>
<dbReference type="PANTHER" id="PTHR46211">
    <property type="entry name" value="GLYCEROPHOSPHORYL DIESTER PHOSPHODIESTERASE"/>
    <property type="match status" value="1"/>
</dbReference>
<dbReference type="RefSeq" id="WP_251516131.1">
    <property type="nucleotide sequence ID" value="NZ_CP128355.1"/>
</dbReference>
<protein>
    <submittedName>
        <fullName evidence="3">Glycerophosphodiester phosphodiesterase family protein</fullName>
    </submittedName>
</protein>
<dbReference type="Proteomes" id="UP001436297">
    <property type="component" value="Chromosome"/>
</dbReference>
<dbReference type="SUPFAM" id="SSF51695">
    <property type="entry name" value="PLC-like phosphodiesterases"/>
    <property type="match status" value="1"/>
</dbReference>
<evidence type="ECO:0000256" key="1">
    <source>
        <dbReference type="SAM" id="Phobius"/>
    </source>
</evidence>
<evidence type="ECO:0000259" key="2">
    <source>
        <dbReference type="PROSITE" id="PS51704"/>
    </source>
</evidence>
<dbReference type="InterPro" id="IPR017946">
    <property type="entry name" value="PLC-like_Pdiesterase_TIM-brl"/>
</dbReference>
<organism evidence="3 4">
    <name type="scientific">Staphylococcus hsinchuensis</name>
    <dbReference type="NCBI Taxonomy" id="3051183"/>
    <lineage>
        <taxon>Bacteria</taxon>
        <taxon>Bacillati</taxon>
        <taxon>Bacillota</taxon>
        <taxon>Bacilli</taxon>
        <taxon>Bacillales</taxon>
        <taxon>Staphylococcaceae</taxon>
        <taxon>Staphylococcus</taxon>
    </lineage>
</organism>
<dbReference type="PROSITE" id="PS51704">
    <property type="entry name" value="GP_PDE"/>
    <property type="match status" value="1"/>
</dbReference>